<dbReference type="Gene3D" id="3.40.1190.20">
    <property type="match status" value="1"/>
</dbReference>
<comment type="similarity">
    <text evidence="3 19">In the N-terminal section; belongs to the NnrE/AIBP family.</text>
</comment>
<comment type="similarity">
    <text evidence="4 19">In the C-terminal section; belongs to the NnrD/CARKD family.</text>
</comment>
<dbReference type="PROSITE" id="PS51385">
    <property type="entry name" value="YJEF_N"/>
    <property type="match status" value="1"/>
</dbReference>
<keyword evidence="9 18" id="KW-0630">Potassium</keyword>
<gene>
    <name evidence="22" type="primary">nnr</name>
    <name evidence="17" type="synonym">nnrD</name>
    <name evidence="18" type="synonym">nnrE</name>
    <name evidence="22" type="ORF">PAA8504_00718</name>
</gene>
<dbReference type="PANTHER" id="PTHR12592">
    <property type="entry name" value="ATP-DEPENDENT (S)-NAD(P)H-HYDRATE DEHYDRATASE FAMILY MEMBER"/>
    <property type="match status" value="1"/>
</dbReference>
<feature type="binding site" evidence="18">
    <location>
        <begin position="59"/>
        <end position="63"/>
    </location>
    <ligand>
        <name>(6S)-NADPHX</name>
        <dbReference type="ChEBI" id="CHEBI:64076"/>
    </ligand>
</feature>
<evidence type="ECO:0000256" key="19">
    <source>
        <dbReference type="PIRNR" id="PIRNR017184"/>
    </source>
</evidence>
<dbReference type="InterPro" id="IPR017953">
    <property type="entry name" value="Carbohydrate_kinase_pred_CS"/>
</dbReference>
<feature type="binding site" evidence="18">
    <location>
        <begin position="127"/>
        <end position="133"/>
    </location>
    <ligand>
        <name>(6S)-NADPHX</name>
        <dbReference type="ChEBI" id="CHEBI:64076"/>
    </ligand>
</feature>
<dbReference type="EC" id="5.1.99.6" evidence="19"/>
<evidence type="ECO:0000256" key="7">
    <source>
        <dbReference type="ARBA" id="ARBA00022840"/>
    </source>
</evidence>
<comment type="catalytic activity">
    <reaction evidence="1 18 19">
        <text>(6R)-NADHX = (6S)-NADHX</text>
        <dbReference type="Rhea" id="RHEA:32215"/>
        <dbReference type="ChEBI" id="CHEBI:64074"/>
        <dbReference type="ChEBI" id="CHEBI:64075"/>
        <dbReference type="EC" id="5.1.99.6"/>
    </reaction>
</comment>
<keyword evidence="11 18" id="KW-0413">Isomerase</keyword>
<comment type="function">
    <text evidence="17">Catalyzes the dehydration of the S-form of NAD(P)HX at the expense of ADP, which is converted to AMP. Together with NAD(P)HX epimerase, which catalyzes the epimerization of the S- and R-forms, the enzyme allows the repair of both epimers of NAD(P)HX, a damaged form of NAD(P)H that is a result of enzymatic or heat-dependent hydration.</text>
</comment>
<evidence type="ECO:0000256" key="3">
    <source>
        <dbReference type="ARBA" id="ARBA00006001"/>
    </source>
</evidence>
<keyword evidence="12 17" id="KW-0456">Lyase</keyword>
<comment type="function">
    <text evidence="14 19">Bifunctional enzyme that catalyzes the epimerization of the S- and R-forms of NAD(P)HX and the dehydration of the S-form of NAD(P)HX at the expense of ADP, which is converted to AMP. This allows the repair of both epimers of NAD(P)HX, a damaged form of NAD(P)H that is a result of enzymatic or heat-dependent hydration.</text>
</comment>
<dbReference type="GO" id="GO:0052856">
    <property type="term" value="F:NAD(P)HX epimerase activity"/>
    <property type="evidence" value="ECO:0007669"/>
    <property type="project" value="UniProtKB-UniRule"/>
</dbReference>
<comment type="cofactor">
    <cofactor evidence="18 19">
        <name>K(+)</name>
        <dbReference type="ChEBI" id="CHEBI:29103"/>
    </cofactor>
    <text evidence="18 19">Binds 1 potassium ion per subunit.</text>
</comment>
<comment type="similarity">
    <text evidence="18">Belongs to the NnrE/AIBP family.</text>
</comment>
<comment type="function">
    <text evidence="18">Catalyzes the epimerization of the S- and R-forms of NAD(P)HX, a damaged form of NAD(P)H that is a result of enzymatic or heat-dependent hydration. This is a prerequisite for the S-specific NAD(P)H-hydrate dehydratase to allow the repair of both epimers of NAD(P)HX.</text>
</comment>
<comment type="cofactor">
    <cofactor evidence="17">
        <name>Mg(2+)</name>
        <dbReference type="ChEBI" id="CHEBI:18420"/>
    </cofactor>
</comment>
<comment type="catalytic activity">
    <reaction evidence="16 17 19">
        <text>(6S)-NADPHX + ADP = AMP + phosphate + NADPH + H(+)</text>
        <dbReference type="Rhea" id="RHEA:32235"/>
        <dbReference type="ChEBI" id="CHEBI:15378"/>
        <dbReference type="ChEBI" id="CHEBI:43474"/>
        <dbReference type="ChEBI" id="CHEBI:57783"/>
        <dbReference type="ChEBI" id="CHEBI:64076"/>
        <dbReference type="ChEBI" id="CHEBI:456215"/>
        <dbReference type="ChEBI" id="CHEBI:456216"/>
        <dbReference type="EC" id="4.2.1.136"/>
    </reaction>
</comment>
<evidence type="ECO:0000256" key="14">
    <source>
        <dbReference type="ARBA" id="ARBA00025153"/>
    </source>
</evidence>
<evidence type="ECO:0000256" key="10">
    <source>
        <dbReference type="ARBA" id="ARBA00023027"/>
    </source>
</evidence>
<keyword evidence="8 17" id="KW-0521">NADP</keyword>
<dbReference type="InterPro" id="IPR036652">
    <property type="entry name" value="YjeF_N_dom_sf"/>
</dbReference>
<dbReference type="PIRSF" id="PIRSF017184">
    <property type="entry name" value="Nnr"/>
    <property type="match status" value="1"/>
</dbReference>
<evidence type="ECO:0000256" key="13">
    <source>
        <dbReference type="ARBA" id="ARBA00023268"/>
    </source>
</evidence>
<feature type="binding site" evidence="17">
    <location>
        <position position="362"/>
    </location>
    <ligand>
        <name>(6S)-NADPHX</name>
        <dbReference type="ChEBI" id="CHEBI:64076"/>
    </ligand>
</feature>
<evidence type="ECO:0000256" key="2">
    <source>
        <dbReference type="ARBA" id="ARBA00000909"/>
    </source>
</evidence>
<evidence type="ECO:0000256" key="18">
    <source>
        <dbReference type="HAMAP-Rule" id="MF_01966"/>
    </source>
</evidence>
<accession>A0A2R8BRY1</accession>
<dbReference type="HAMAP" id="MF_01966">
    <property type="entry name" value="NADHX_epimerase"/>
    <property type="match status" value="1"/>
</dbReference>
<dbReference type="GO" id="GO:0052855">
    <property type="term" value="F:ADP-dependent NAD(P)H-hydrate dehydratase activity"/>
    <property type="evidence" value="ECO:0007669"/>
    <property type="project" value="UniProtKB-UniRule"/>
</dbReference>
<dbReference type="SUPFAM" id="SSF64153">
    <property type="entry name" value="YjeF N-terminal domain-like"/>
    <property type="match status" value="1"/>
</dbReference>
<dbReference type="GO" id="GO:0110051">
    <property type="term" value="P:metabolite repair"/>
    <property type="evidence" value="ECO:0007669"/>
    <property type="project" value="TreeGrafter"/>
</dbReference>
<feature type="binding site" evidence="17">
    <location>
        <position position="439"/>
    </location>
    <ligand>
        <name>AMP</name>
        <dbReference type="ChEBI" id="CHEBI:456215"/>
    </ligand>
</feature>
<dbReference type="NCBIfam" id="TIGR00196">
    <property type="entry name" value="yjeF_cterm"/>
    <property type="match status" value="1"/>
</dbReference>
<feature type="binding site" evidence="17">
    <location>
        <position position="311"/>
    </location>
    <ligand>
        <name>(6S)-NADPHX</name>
        <dbReference type="ChEBI" id="CHEBI:64076"/>
    </ligand>
</feature>
<evidence type="ECO:0000256" key="5">
    <source>
        <dbReference type="ARBA" id="ARBA00022723"/>
    </source>
</evidence>
<feature type="binding site" evidence="18">
    <location>
        <position position="60"/>
    </location>
    <ligand>
        <name>K(+)</name>
        <dbReference type="ChEBI" id="CHEBI:29103"/>
    </ligand>
</feature>
<dbReference type="Gene3D" id="3.40.50.10260">
    <property type="entry name" value="YjeF N-terminal domain"/>
    <property type="match status" value="1"/>
</dbReference>
<keyword evidence="7 17" id="KW-0067">ATP-binding</keyword>
<dbReference type="PROSITE" id="PS51383">
    <property type="entry name" value="YJEF_C_3"/>
    <property type="match status" value="1"/>
</dbReference>
<keyword evidence="5 18" id="KW-0479">Metal-binding</keyword>
<keyword evidence="13" id="KW-0511">Multifunctional enzyme</keyword>
<evidence type="ECO:0000256" key="16">
    <source>
        <dbReference type="ARBA" id="ARBA00049209"/>
    </source>
</evidence>
<evidence type="ECO:0000256" key="15">
    <source>
        <dbReference type="ARBA" id="ARBA00048238"/>
    </source>
</evidence>
<reference evidence="22 23" key="1">
    <citation type="submission" date="2018-03" db="EMBL/GenBank/DDBJ databases">
        <authorList>
            <person name="Keele B.F."/>
        </authorList>
    </citation>
    <scope>NUCLEOTIDE SEQUENCE [LARGE SCALE GENOMIC DNA]</scope>
    <source>
        <strain evidence="22 23">CECT 8504</strain>
    </source>
</reference>
<dbReference type="PROSITE" id="PS01050">
    <property type="entry name" value="YJEF_C_2"/>
    <property type="match status" value="1"/>
</dbReference>
<dbReference type="Pfam" id="PF01256">
    <property type="entry name" value="Carb_kinase"/>
    <property type="match status" value="1"/>
</dbReference>
<evidence type="ECO:0000313" key="23">
    <source>
        <dbReference type="Proteomes" id="UP000244912"/>
    </source>
</evidence>
<comment type="subunit">
    <text evidence="17">Homotetramer.</text>
</comment>
<evidence type="ECO:0000256" key="8">
    <source>
        <dbReference type="ARBA" id="ARBA00022857"/>
    </source>
</evidence>
<organism evidence="22 23">
    <name type="scientific">Palleronia abyssalis</name>
    <dbReference type="NCBI Taxonomy" id="1501240"/>
    <lineage>
        <taxon>Bacteria</taxon>
        <taxon>Pseudomonadati</taxon>
        <taxon>Pseudomonadota</taxon>
        <taxon>Alphaproteobacteria</taxon>
        <taxon>Rhodobacterales</taxon>
        <taxon>Roseobacteraceae</taxon>
        <taxon>Palleronia</taxon>
    </lineage>
</organism>
<evidence type="ECO:0000313" key="22">
    <source>
        <dbReference type="EMBL" id="SPJ22919.1"/>
    </source>
</evidence>
<keyword evidence="10 17" id="KW-0520">NAD</keyword>
<feature type="domain" description="YjeF C-terminal" evidence="20">
    <location>
        <begin position="213"/>
        <end position="494"/>
    </location>
</feature>
<feature type="binding site" evidence="18">
    <location>
        <position position="158"/>
    </location>
    <ligand>
        <name>K(+)</name>
        <dbReference type="ChEBI" id="CHEBI:29103"/>
    </ligand>
</feature>
<dbReference type="OrthoDB" id="9806925at2"/>
<dbReference type="HAMAP" id="MF_01965">
    <property type="entry name" value="NADHX_dehydratase"/>
    <property type="match status" value="1"/>
</dbReference>
<dbReference type="InterPro" id="IPR000631">
    <property type="entry name" value="CARKD"/>
</dbReference>
<dbReference type="InterPro" id="IPR030677">
    <property type="entry name" value="Nnr"/>
</dbReference>
<dbReference type="PANTHER" id="PTHR12592:SF0">
    <property type="entry name" value="ATP-DEPENDENT (S)-NAD(P)H-HYDRATE DEHYDRATASE"/>
    <property type="match status" value="1"/>
</dbReference>
<feature type="binding site" evidence="18">
    <location>
        <position position="155"/>
    </location>
    <ligand>
        <name>(6S)-NADPHX</name>
        <dbReference type="ChEBI" id="CHEBI:64076"/>
    </ligand>
</feature>
<dbReference type="RefSeq" id="WP_108892748.1">
    <property type="nucleotide sequence ID" value="NZ_ONZF01000001.1"/>
</dbReference>
<dbReference type="Proteomes" id="UP000244912">
    <property type="component" value="Unassembled WGS sequence"/>
</dbReference>
<dbReference type="GO" id="GO:0046496">
    <property type="term" value="P:nicotinamide nucleotide metabolic process"/>
    <property type="evidence" value="ECO:0007669"/>
    <property type="project" value="UniProtKB-UniRule"/>
</dbReference>
<evidence type="ECO:0000256" key="11">
    <source>
        <dbReference type="ARBA" id="ARBA00023235"/>
    </source>
</evidence>
<evidence type="ECO:0000256" key="12">
    <source>
        <dbReference type="ARBA" id="ARBA00023239"/>
    </source>
</evidence>
<proteinExistence type="inferred from homology"/>
<dbReference type="InterPro" id="IPR029056">
    <property type="entry name" value="Ribokinase-like"/>
</dbReference>
<comment type="catalytic activity">
    <reaction evidence="2 18 19">
        <text>(6R)-NADPHX = (6S)-NADPHX</text>
        <dbReference type="Rhea" id="RHEA:32227"/>
        <dbReference type="ChEBI" id="CHEBI:64076"/>
        <dbReference type="ChEBI" id="CHEBI:64077"/>
        <dbReference type="EC" id="5.1.99.6"/>
    </reaction>
</comment>
<feature type="binding site" evidence="17">
    <location>
        <position position="440"/>
    </location>
    <ligand>
        <name>(6S)-NADPHX</name>
        <dbReference type="ChEBI" id="CHEBI:64076"/>
    </ligand>
</feature>
<evidence type="ECO:0000256" key="6">
    <source>
        <dbReference type="ARBA" id="ARBA00022741"/>
    </source>
</evidence>
<comment type="catalytic activity">
    <reaction evidence="15 17 19">
        <text>(6S)-NADHX + ADP = AMP + phosphate + NADH + H(+)</text>
        <dbReference type="Rhea" id="RHEA:32223"/>
        <dbReference type="ChEBI" id="CHEBI:15378"/>
        <dbReference type="ChEBI" id="CHEBI:43474"/>
        <dbReference type="ChEBI" id="CHEBI:57945"/>
        <dbReference type="ChEBI" id="CHEBI:64074"/>
        <dbReference type="ChEBI" id="CHEBI:456215"/>
        <dbReference type="ChEBI" id="CHEBI:456216"/>
        <dbReference type="EC" id="4.2.1.136"/>
    </reaction>
</comment>
<dbReference type="EMBL" id="ONZF01000001">
    <property type="protein sequence ID" value="SPJ22919.1"/>
    <property type="molecule type" value="Genomic_DNA"/>
</dbReference>
<evidence type="ECO:0000256" key="1">
    <source>
        <dbReference type="ARBA" id="ARBA00000013"/>
    </source>
</evidence>
<comment type="caution">
    <text evidence="18">Lacks conserved residue(s) required for the propagation of feature annotation.</text>
</comment>
<feature type="domain" description="YjeF N-terminal" evidence="21">
    <location>
        <begin position="9"/>
        <end position="213"/>
    </location>
</feature>
<dbReference type="GO" id="GO:0005524">
    <property type="term" value="F:ATP binding"/>
    <property type="evidence" value="ECO:0007669"/>
    <property type="project" value="UniProtKB-UniRule"/>
</dbReference>
<keyword evidence="23" id="KW-1185">Reference proteome</keyword>
<evidence type="ECO:0000256" key="9">
    <source>
        <dbReference type="ARBA" id="ARBA00022958"/>
    </source>
</evidence>
<evidence type="ECO:0000259" key="21">
    <source>
        <dbReference type="PROSITE" id="PS51385"/>
    </source>
</evidence>
<keyword evidence="6 17" id="KW-0547">Nucleotide-binding</keyword>
<evidence type="ECO:0000256" key="4">
    <source>
        <dbReference type="ARBA" id="ARBA00009524"/>
    </source>
</evidence>
<dbReference type="InterPro" id="IPR004443">
    <property type="entry name" value="YjeF_N_dom"/>
</dbReference>
<name>A0A2R8BRY1_9RHOB</name>
<protein>
    <recommendedName>
        <fullName evidence="19">Bifunctional NAD(P)H-hydrate repair enzyme</fullName>
    </recommendedName>
    <alternativeName>
        <fullName evidence="19">Nicotinamide nucleotide repair protein</fullName>
    </alternativeName>
    <domain>
        <recommendedName>
            <fullName evidence="19">ADP-dependent (S)-NAD(P)H-hydrate dehydratase</fullName>
            <ecNumber evidence="19">4.2.1.136</ecNumber>
        </recommendedName>
        <alternativeName>
            <fullName evidence="19">ADP-dependent NAD(P)HX dehydratase</fullName>
        </alternativeName>
    </domain>
    <domain>
        <recommendedName>
            <fullName evidence="19">NAD(P)H-hydrate epimerase</fullName>
            <ecNumber evidence="19">5.1.99.6</ecNumber>
        </recommendedName>
    </domain>
</protein>
<dbReference type="AlphaFoldDB" id="A0A2R8BRY1"/>
<evidence type="ECO:0000259" key="20">
    <source>
        <dbReference type="PROSITE" id="PS51383"/>
    </source>
</evidence>
<feature type="binding site" evidence="18">
    <location>
        <position position="123"/>
    </location>
    <ligand>
        <name>K(+)</name>
        <dbReference type="ChEBI" id="CHEBI:29103"/>
    </ligand>
</feature>
<comment type="similarity">
    <text evidence="17">Belongs to the NnrD/CARKD family.</text>
</comment>
<dbReference type="NCBIfam" id="TIGR00197">
    <property type="entry name" value="yjeF_nterm"/>
    <property type="match status" value="1"/>
</dbReference>
<dbReference type="GO" id="GO:0046872">
    <property type="term" value="F:metal ion binding"/>
    <property type="evidence" value="ECO:0007669"/>
    <property type="project" value="UniProtKB-UniRule"/>
</dbReference>
<dbReference type="EC" id="4.2.1.136" evidence="19"/>
<sequence length="500" mass="51199">MHVLTAEEMREIERTAMDSGTASDRVLMERAGCGAVATILEEWPDLAPGRVLILCGPGNNGGDGFVVARLLHGLGWTVDLRLLGDPGKLPPDAAANHAAWSALGDVTPLVDGTDKGDPDLIVDALFGTGLTRPVDLPETLGLLRTERRAKVVALDMPSGWCSDSGRRIGARAAEAHLTLAFHAAKRGHVLGDAPEACGMLRVIDIGLPDTGDGVRLVGAPNGLAKAGGHKYAYGHALVLGGGPGKGGAARMTSRAALRVGAGLVTLAVPPAALQENAARLDAVMLSSMRDADALAEMLEDTRLNAVALGPGLGSGGRTRELVRTVLAADRACVLDADALTAFAQAPDDLFGMLHPKAVLTPHGGEFARLFPDLANLMNGPVESGPAFSRLDAAQAAADRAGCTVLLKGPDTVIASPDDVRIHAALYDRSAPGLATAGAGDTLTGFIAGLLARGLDPVEAAGRGAWLLTECALRFGPGLIAEDLPEVLPGVLAELAAHAPG</sequence>
<feature type="binding site" evidence="17">
    <location>
        <position position="248"/>
    </location>
    <ligand>
        <name>(6S)-NADPHX</name>
        <dbReference type="ChEBI" id="CHEBI:64076"/>
    </ligand>
</feature>
<feature type="binding site" evidence="17">
    <location>
        <begin position="407"/>
        <end position="411"/>
    </location>
    <ligand>
        <name>AMP</name>
        <dbReference type="ChEBI" id="CHEBI:456215"/>
    </ligand>
</feature>
<dbReference type="SUPFAM" id="SSF53613">
    <property type="entry name" value="Ribokinase-like"/>
    <property type="match status" value="1"/>
</dbReference>
<dbReference type="Pfam" id="PF03853">
    <property type="entry name" value="YjeF_N"/>
    <property type="match status" value="1"/>
</dbReference>
<dbReference type="CDD" id="cd01171">
    <property type="entry name" value="YXKO-related"/>
    <property type="match status" value="1"/>
</dbReference>
<evidence type="ECO:0000256" key="17">
    <source>
        <dbReference type="HAMAP-Rule" id="MF_01965"/>
    </source>
</evidence>